<feature type="transmembrane region" description="Helical" evidence="2">
    <location>
        <begin position="6"/>
        <end position="23"/>
    </location>
</feature>
<name>A0A3D4VCR2_9BACT</name>
<proteinExistence type="predicted"/>
<feature type="transmembrane region" description="Helical" evidence="2">
    <location>
        <begin position="88"/>
        <end position="105"/>
    </location>
</feature>
<comment type="caution">
    <text evidence="3">The sequence shown here is derived from an EMBL/GenBank/DDBJ whole genome shotgun (WGS) entry which is preliminary data.</text>
</comment>
<feature type="transmembrane region" description="Helical" evidence="2">
    <location>
        <begin position="60"/>
        <end position="76"/>
    </location>
</feature>
<feature type="region of interest" description="Disordered" evidence="1">
    <location>
        <begin position="198"/>
        <end position="246"/>
    </location>
</feature>
<feature type="transmembrane region" description="Helical" evidence="2">
    <location>
        <begin position="341"/>
        <end position="360"/>
    </location>
</feature>
<gene>
    <name evidence="3" type="ORF">DGD08_13010</name>
</gene>
<feature type="compositionally biased region" description="Basic and acidic residues" evidence="1">
    <location>
        <begin position="198"/>
        <end position="240"/>
    </location>
</feature>
<evidence type="ECO:0000313" key="3">
    <source>
        <dbReference type="EMBL" id="HCT58117.1"/>
    </source>
</evidence>
<feature type="transmembrane region" description="Helical" evidence="2">
    <location>
        <begin position="251"/>
        <end position="270"/>
    </location>
</feature>
<reference evidence="3 4" key="1">
    <citation type="journal article" date="2018" name="Nat. Biotechnol.">
        <title>A standardized bacterial taxonomy based on genome phylogeny substantially revises the tree of life.</title>
        <authorList>
            <person name="Parks D.H."/>
            <person name="Chuvochina M."/>
            <person name="Waite D.W."/>
            <person name="Rinke C."/>
            <person name="Skarshewski A."/>
            <person name="Chaumeil P.A."/>
            <person name="Hugenholtz P."/>
        </authorList>
    </citation>
    <scope>NUCLEOTIDE SEQUENCE [LARGE SCALE GENOMIC DNA]</scope>
    <source>
        <strain evidence="3">UBA8844</strain>
    </source>
</reference>
<keyword evidence="2" id="KW-0812">Transmembrane</keyword>
<feature type="transmembrane region" description="Helical" evidence="2">
    <location>
        <begin position="430"/>
        <end position="448"/>
    </location>
</feature>
<dbReference type="Proteomes" id="UP000264071">
    <property type="component" value="Unassembled WGS sequence"/>
</dbReference>
<organism evidence="3 4">
    <name type="scientific">Gemmatimonas aurantiaca</name>
    <dbReference type="NCBI Taxonomy" id="173480"/>
    <lineage>
        <taxon>Bacteria</taxon>
        <taxon>Pseudomonadati</taxon>
        <taxon>Gemmatimonadota</taxon>
        <taxon>Gemmatimonadia</taxon>
        <taxon>Gemmatimonadales</taxon>
        <taxon>Gemmatimonadaceae</taxon>
        <taxon>Gemmatimonas</taxon>
    </lineage>
</organism>
<feature type="transmembrane region" description="Helical" evidence="2">
    <location>
        <begin position="290"/>
        <end position="309"/>
    </location>
</feature>
<feature type="transmembrane region" description="Helical" evidence="2">
    <location>
        <begin position="120"/>
        <end position="140"/>
    </location>
</feature>
<feature type="transmembrane region" description="Helical" evidence="2">
    <location>
        <begin position="496"/>
        <end position="514"/>
    </location>
</feature>
<feature type="transmembrane region" description="Helical" evidence="2">
    <location>
        <begin position="534"/>
        <end position="551"/>
    </location>
</feature>
<evidence type="ECO:0000313" key="4">
    <source>
        <dbReference type="Proteomes" id="UP000264071"/>
    </source>
</evidence>
<accession>A0A3D4VCR2</accession>
<evidence type="ECO:0000256" key="2">
    <source>
        <dbReference type="SAM" id="Phobius"/>
    </source>
</evidence>
<keyword evidence="2" id="KW-0472">Membrane</keyword>
<keyword evidence="2" id="KW-1133">Transmembrane helix</keyword>
<dbReference type="AlphaFoldDB" id="A0A3D4VCR2"/>
<evidence type="ECO:0008006" key="5">
    <source>
        <dbReference type="Google" id="ProtNLM"/>
    </source>
</evidence>
<feature type="transmembrane region" description="Helical" evidence="2">
    <location>
        <begin position="147"/>
        <end position="165"/>
    </location>
</feature>
<feature type="transmembrane region" description="Helical" evidence="2">
    <location>
        <begin position="454"/>
        <end position="475"/>
    </location>
</feature>
<evidence type="ECO:0000256" key="1">
    <source>
        <dbReference type="SAM" id="MobiDB-lite"/>
    </source>
</evidence>
<feature type="transmembrane region" description="Helical" evidence="2">
    <location>
        <begin position="30"/>
        <end position="48"/>
    </location>
</feature>
<protein>
    <recommendedName>
        <fullName evidence="5">Metal transporter</fullName>
    </recommendedName>
</protein>
<sequence length="567" mass="59085">MPVSALLPASLGALVIGPLLSRYARSRPSVIAFVDGFIVVSIGGLVLLDVVPHALEHRDLIAMLCMALGYLVPGLVERMLQYGVRQTHTAILGLALLGVAVHSVLDGSALAQSHTQPGSLLGYGVLLHQIPVGLTVWWVLRDRARLMSWLVLLLMAIMTVAGYVAEPTVLAWLPDRAALWFEALVGGSLLHVIGHATHEHEEAEAETGHAHSHADHSHQQVHAHSHDHDGHAHSHEHDPTHAVPTGDLARASGIGSLLGLAVLVALQLLGGRGHDEQSVSIADSLWELTLAGAPAVLFAYGAIAVLATVEQVRGRPVFAWGPGSVRVSDVRSGNGALSLEAALLSVPLLGVALALIRLLLAQVLTTLTARSGVVPVERIAVASPERQQPHTAWISAVEYSAPWIIVGLMTAAILPPILAESWLTRLPAGVDVLVFAVFGGIICVHAAALVPVGAVLIAAGVSPGAALALLLLGALPDLRAWLPVVRSRGTAAAARAWAIAPTIAILAGLALNAADDRIRSGAWSGLSAGPSNGLTLAAAGLVALLYVWVLARRGIRGFLEPLHISNG</sequence>
<dbReference type="EMBL" id="DPIY01000010">
    <property type="protein sequence ID" value="HCT58117.1"/>
    <property type="molecule type" value="Genomic_DNA"/>
</dbReference>